<evidence type="ECO:0000313" key="2">
    <source>
        <dbReference type="Proteomes" id="UP001165186"/>
    </source>
</evidence>
<organism evidence="1 2">
    <name type="scientific">Neofusicoccum parvum</name>
    <dbReference type="NCBI Taxonomy" id="310453"/>
    <lineage>
        <taxon>Eukaryota</taxon>
        <taxon>Fungi</taxon>
        <taxon>Dikarya</taxon>
        <taxon>Ascomycota</taxon>
        <taxon>Pezizomycotina</taxon>
        <taxon>Dothideomycetes</taxon>
        <taxon>Dothideomycetes incertae sedis</taxon>
        <taxon>Botryosphaeriales</taxon>
        <taxon>Botryosphaeriaceae</taxon>
        <taxon>Neofusicoccum</taxon>
    </lineage>
</organism>
<comment type="caution">
    <text evidence="1">The sequence shown here is derived from an EMBL/GenBank/DDBJ whole genome shotgun (WGS) entry which is preliminary data.</text>
</comment>
<name>A0ACB5S3D5_9PEZI</name>
<reference evidence="1" key="1">
    <citation type="submission" date="2024-09" db="EMBL/GenBank/DDBJ databases">
        <title>Draft Genome Sequences of Neofusicoccum parvum.</title>
        <authorList>
            <person name="Ashida A."/>
            <person name="Camagna M."/>
            <person name="Tanaka A."/>
            <person name="Takemoto D."/>
        </authorList>
    </citation>
    <scope>NUCLEOTIDE SEQUENCE</scope>
    <source>
        <strain evidence="1">PPO83</strain>
    </source>
</reference>
<keyword evidence="2" id="KW-1185">Reference proteome</keyword>
<sequence length="121" mass="12806">MATTNPTTEALAERNYASDTSSADGQARGGRRPKNVALAHPAAEHLPTPPQSSNLSQPADENFFDSTILMDMYPTGSLLKGATDAEGKPKDAALLVGIKLDLEAEIHLTARVRGDICVGLY</sequence>
<gene>
    <name evidence="1" type="primary">g11151</name>
    <name evidence="1" type="ORF">NpPPO83_00011151</name>
</gene>
<proteinExistence type="predicted"/>
<dbReference type="Proteomes" id="UP001165186">
    <property type="component" value="Unassembled WGS sequence"/>
</dbReference>
<dbReference type="EMBL" id="BSXG01000035">
    <property type="protein sequence ID" value="GME27191.1"/>
    <property type="molecule type" value="Genomic_DNA"/>
</dbReference>
<protein>
    <submittedName>
        <fullName evidence="1">Uncharacterized protein</fullName>
    </submittedName>
</protein>
<accession>A0ACB5S3D5</accession>
<evidence type="ECO:0000313" key="1">
    <source>
        <dbReference type="EMBL" id="GME27191.1"/>
    </source>
</evidence>